<evidence type="ECO:0008006" key="4">
    <source>
        <dbReference type="Google" id="ProtNLM"/>
    </source>
</evidence>
<comment type="caution">
    <text evidence="2">The sequence shown here is derived from an EMBL/GenBank/DDBJ whole genome shotgun (WGS) entry which is preliminary data.</text>
</comment>
<evidence type="ECO:0000256" key="1">
    <source>
        <dbReference type="SAM" id="SignalP"/>
    </source>
</evidence>
<evidence type="ECO:0000313" key="2">
    <source>
        <dbReference type="EMBL" id="SDW71344.1"/>
    </source>
</evidence>
<dbReference type="RefSeq" id="WP_016420628.1">
    <property type="nucleotide sequence ID" value="NZ_FNND01000003.1"/>
</dbReference>
<sequence>MKRLSLISLLLMAFPLWAQNALEQYILKSKYAVDSIVATQKAHLYKQLASVEDLLEQQKISKEEAKQMEEDFRVRTKQRTRQLIYAQAQTLQSQLDKALKESPADSLLTSADTLASARTHQKTMAQVDSLARRQETNTYFRRYAGRTDYYSPYLALGALNLASAEQFGDKRLSPLGSKSFELGIYNNFRLRKNNNRLHLNFGLSWLYQSFKIRGNYYYDRQGGDTQLVPYGQELTKSKFRLHYLLLPVDLEWDFSKDGVHRNTSYFQNHENLYFGVGAFVGLLLDANQKVNYQQQGDTYKTIMRKDINVNLWTYGLSAHIGVKGWSLYARYSLAPLFTGNTTSEYPFMIGIRAGR</sequence>
<proteinExistence type="predicted"/>
<dbReference type="EMBL" id="FNND01000003">
    <property type="protein sequence ID" value="SDW71344.1"/>
    <property type="molecule type" value="Genomic_DNA"/>
</dbReference>
<dbReference type="Proteomes" id="UP000182771">
    <property type="component" value="Unassembled WGS sequence"/>
</dbReference>
<feature type="chain" id="PRO_5028826756" description="Outer membrane protein beta-barrel domain-containing protein" evidence="1">
    <location>
        <begin position="19"/>
        <end position="355"/>
    </location>
</feature>
<gene>
    <name evidence="2" type="ORF">SAMN05444420_103275</name>
</gene>
<keyword evidence="1" id="KW-0732">Signal</keyword>
<organism evidence="2 3">
    <name type="scientific">Capnocytophaga granulosa</name>
    <dbReference type="NCBI Taxonomy" id="45242"/>
    <lineage>
        <taxon>Bacteria</taxon>
        <taxon>Pseudomonadati</taxon>
        <taxon>Bacteroidota</taxon>
        <taxon>Flavobacteriia</taxon>
        <taxon>Flavobacteriales</taxon>
        <taxon>Flavobacteriaceae</taxon>
        <taxon>Capnocytophaga</taxon>
    </lineage>
</organism>
<feature type="signal peptide" evidence="1">
    <location>
        <begin position="1"/>
        <end position="18"/>
    </location>
</feature>
<dbReference type="GeneID" id="85016798"/>
<keyword evidence="3" id="KW-1185">Reference proteome</keyword>
<name>A0A1H2VTR4_9FLAO</name>
<protein>
    <recommendedName>
        <fullName evidence="4">Outer membrane protein beta-barrel domain-containing protein</fullName>
    </recommendedName>
</protein>
<dbReference type="AlphaFoldDB" id="A0A1H2VTR4"/>
<reference evidence="2 3" key="1">
    <citation type="submission" date="2016-10" db="EMBL/GenBank/DDBJ databases">
        <authorList>
            <person name="Varghese N."/>
            <person name="Submissions S."/>
        </authorList>
    </citation>
    <scope>NUCLEOTIDE SEQUENCE [LARGE SCALE GENOMIC DNA]</scope>
    <source>
        <strain evidence="2 3">DSM 11449</strain>
    </source>
</reference>
<evidence type="ECO:0000313" key="3">
    <source>
        <dbReference type="Proteomes" id="UP000182771"/>
    </source>
</evidence>
<accession>A0A1H2VTR4</accession>